<evidence type="ECO:0000256" key="3">
    <source>
        <dbReference type="ARBA" id="ARBA00022771"/>
    </source>
</evidence>
<dbReference type="Proteomes" id="UP001152798">
    <property type="component" value="Chromosome 4"/>
</dbReference>
<dbReference type="AlphaFoldDB" id="A0A9P0HED0"/>
<dbReference type="PANTHER" id="PTHR23110">
    <property type="entry name" value="BTB DOMAIN TRANSCRIPTION FACTOR"/>
    <property type="match status" value="1"/>
</dbReference>
<feature type="domain" description="C2H2-type" evidence="9">
    <location>
        <begin position="466"/>
        <end position="493"/>
    </location>
</feature>
<evidence type="ECO:0000256" key="1">
    <source>
        <dbReference type="ARBA" id="ARBA00004123"/>
    </source>
</evidence>
<dbReference type="PROSITE" id="PS50097">
    <property type="entry name" value="BTB"/>
    <property type="match status" value="1"/>
</dbReference>
<dbReference type="InterPro" id="IPR000210">
    <property type="entry name" value="BTB/POZ_dom"/>
</dbReference>
<sequence>MYNDECFICPQGDISEMGSEHYCLRWNNHQSNLLGVFSQLLEAESLVDVTLASSEGHSLRAHKVVLSACSSYFRSLFLDHPNRHPIVILKDVGFAELRTLVDFMYRGEVSVETCRLSALLKTAESLQVKGLAEMTALKSNSGGEGETTPPPQPQAQPGASPPPSAPQEEDAESVQSGPSDMTVHHPPSPPPQPEPQPGPSGLPPVQDAPLSLKKEVDWDRGDENKSNAGESSSDYRHPHDPEVCLVEGEFGPSGSTRSIDQLSTSSRSSTPFQFPTLAGLAGLYGESVLSLLQAHEALGVRCSVCLAGFPSPWLLDQHIALQHPGHGTPEPLRDDKPFRCDQCGQSYRYRSAYLKHREQNHRARLPADKLFTCDVCGMQFRYLKSFKKHRLNHTLERIQNSPRRSSDREKEDEEERREEVTSSNEAVGRQVEGSDQDDTVDSAEGGESSLIGLLQLGERQRPTRSFACPFCGKCVRSKENLKLHVRKHTGERPFACLFCGRAFGGKSDLTRHLRIHTGERPYHCEMCGKCFARADYLSKHLTTHIHQGQHR</sequence>
<dbReference type="Gene3D" id="3.30.160.60">
    <property type="entry name" value="Classic Zinc Finger"/>
    <property type="match status" value="5"/>
</dbReference>
<dbReference type="GO" id="GO:0048513">
    <property type="term" value="P:animal organ development"/>
    <property type="evidence" value="ECO:0007669"/>
    <property type="project" value="UniProtKB-ARBA"/>
</dbReference>
<dbReference type="InterPro" id="IPR011333">
    <property type="entry name" value="SKP1/BTB/POZ_sf"/>
</dbReference>
<comment type="subcellular location">
    <subcellularLocation>
        <location evidence="1">Nucleus</location>
    </subcellularLocation>
</comment>
<dbReference type="GO" id="GO:0008270">
    <property type="term" value="F:zinc ion binding"/>
    <property type="evidence" value="ECO:0007669"/>
    <property type="project" value="UniProtKB-KW"/>
</dbReference>
<evidence type="ECO:0000256" key="5">
    <source>
        <dbReference type="ARBA" id="ARBA00023242"/>
    </source>
</evidence>
<dbReference type="InterPro" id="IPR051095">
    <property type="entry name" value="Dros_DevTransReg"/>
</dbReference>
<dbReference type="GO" id="GO:0048666">
    <property type="term" value="P:neuron development"/>
    <property type="evidence" value="ECO:0007669"/>
    <property type="project" value="UniProtKB-ARBA"/>
</dbReference>
<keyword evidence="2" id="KW-0479">Metal-binding</keyword>
<dbReference type="Gene3D" id="3.30.710.10">
    <property type="entry name" value="Potassium Channel Kv1.1, Chain A"/>
    <property type="match status" value="1"/>
</dbReference>
<dbReference type="FunFam" id="3.30.160.60:FF:001448">
    <property type="entry name" value="Zinc finger and BTB domain containing 7a"/>
    <property type="match status" value="1"/>
</dbReference>
<dbReference type="SMART" id="SM00225">
    <property type="entry name" value="BTB"/>
    <property type="match status" value="1"/>
</dbReference>
<evidence type="ECO:0000256" key="4">
    <source>
        <dbReference type="ARBA" id="ARBA00022833"/>
    </source>
</evidence>
<dbReference type="GO" id="GO:0005634">
    <property type="term" value="C:nucleus"/>
    <property type="evidence" value="ECO:0007669"/>
    <property type="project" value="UniProtKB-SubCell"/>
</dbReference>
<feature type="domain" description="C2H2-type" evidence="9">
    <location>
        <begin position="371"/>
        <end position="398"/>
    </location>
</feature>
<feature type="region of interest" description="Disordered" evidence="7">
    <location>
        <begin position="138"/>
        <end position="270"/>
    </location>
</feature>
<reference evidence="10" key="1">
    <citation type="submission" date="2022-01" db="EMBL/GenBank/DDBJ databases">
        <authorList>
            <person name="King R."/>
        </authorList>
    </citation>
    <scope>NUCLEOTIDE SEQUENCE</scope>
</reference>
<evidence type="ECO:0000256" key="2">
    <source>
        <dbReference type="ARBA" id="ARBA00022723"/>
    </source>
</evidence>
<dbReference type="FunFam" id="3.30.160.60:FF:002343">
    <property type="entry name" value="Zinc finger protein 33A"/>
    <property type="match status" value="1"/>
</dbReference>
<dbReference type="CDD" id="cd18315">
    <property type="entry name" value="BTB_POZ_BAB-like"/>
    <property type="match status" value="1"/>
</dbReference>
<feature type="compositionally biased region" description="Basic and acidic residues" evidence="7">
    <location>
        <begin position="212"/>
        <end position="225"/>
    </location>
</feature>
<dbReference type="Pfam" id="PF00096">
    <property type="entry name" value="zf-C2H2"/>
    <property type="match status" value="5"/>
</dbReference>
<evidence type="ECO:0000313" key="11">
    <source>
        <dbReference type="Proteomes" id="UP001152798"/>
    </source>
</evidence>
<evidence type="ECO:0000259" key="9">
    <source>
        <dbReference type="PROSITE" id="PS50157"/>
    </source>
</evidence>
<name>A0A9P0HED0_NEZVI</name>
<evidence type="ECO:0000313" key="10">
    <source>
        <dbReference type="EMBL" id="CAH1400843.1"/>
    </source>
</evidence>
<evidence type="ECO:0000256" key="6">
    <source>
        <dbReference type="PROSITE-ProRule" id="PRU00042"/>
    </source>
</evidence>
<dbReference type="Pfam" id="PF00651">
    <property type="entry name" value="BTB"/>
    <property type="match status" value="1"/>
</dbReference>
<feature type="compositionally biased region" description="Pro residues" evidence="7">
    <location>
        <begin position="186"/>
        <end position="202"/>
    </location>
</feature>
<dbReference type="OrthoDB" id="10261408at2759"/>
<keyword evidence="3 6" id="KW-0863">Zinc-finger</keyword>
<proteinExistence type="predicted"/>
<dbReference type="InterPro" id="IPR013087">
    <property type="entry name" value="Znf_C2H2_type"/>
</dbReference>
<feature type="domain" description="C2H2-type" evidence="9">
    <location>
        <begin position="494"/>
        <end position="521"/>
    </location>
</feature>
<feature type="domain" description="BTB" evidence="8">
    <location>
        <begin position="47"/>
        <end position="113"/>
    </location>
</feature>
<accession>A0A9P0HED0</accession>
<feature type="domain" description="C2H2-type" evidence="9">
    <location>
        <begin position="338"/>
        <end position="366"/>
    </location>
</feature>
<dbReference type="GO" id="GO:0006357">
    <property type="term" value="P:regulation of transcription by RNA polymerase II"/>
    <property type="evidence" value="ECO:0007669"/>
    <property type="project" value="TreeGrafter"/>
</dbReference>
<protein>
    <submittedName>
        <fullName evidence="10">Uncharacterized protein</fullName>
    </submittedName>
</protein>
<keyword evidence="11" id="KW-1185">Reference proteome</keyword>
<gene>
    <name evidence="10" type="ORF">NEZAVI_LOCUS9996</name>
</gene>
<feature type="region of interest" description="Disordered" evidence="7">
    <location>
        <begin position="397"/>
        <end position="445"/>
    </location>
</feature>
<dbReference type="PANTHER" id="PTHR23110:SF104">
    <property type="entry name" value="MATERNAL GENE REQUIRED FOR MEIOSIS, ISOFORM H"/>
    <property type="match status" value="1"/>
</dbReference>
<dbReference type="PROSITE" id="PS00028">
    <property type="entry name" value="ZINC_FINGER_C2H2_1"/>
    <property type="match status" value="6"/>
</dbReference>
<dbReference type="SUPFAM" id="SSF57667">
    <property type="entry name" value="beta-beta-alpha zinc fingers"/>
    <property type="match status" value="3"/>
</dbReference>
<feature type="domain" description="C2H2-type" evidence="9">
    <location>
        <begin position="522"/>
        <end position="551"/>
    </location>
</feature>
<feature type="compositionally biased region" description="Pro residues" evidence="7">
    <location>
        <begin position="148"/>
        <end position="165"/>
    </location>
</feature>
<dbReference type="EMBL" id="OV725080">
    <property type="protein sequence ID" value="CAH1400843.1"/>
    <property type="molecule type" value="Genomic_DNA"/>
</dbReference>
<keyword evidence="4" id="KW-0862">Zinc</keyword>
<evidence type="ECO:0000259" key="8">
    <source>
        <dbReference type="PROSITE" id="PS50097"/>
    </source>
</evidence>
<dbReference type="SMART" id="SM00355">
    <property type="entry name" value="ZnF_C2H2"/>
    <property type="match status" value="6"/>
</dbReference>
<dbReference type="GO" id="GO:0003006">
    <property type="term" value="P:developmental process involved in reproduction"/>
    <property type="evidence" value="ECO:0007669"/>
    <property type="project" value="UniProtKB-ARBA"/>
</dbReference>
<dbReference type="PROSITE" id="PS50157">
    <property type="entry name" value="ZINC_FINGER_C2H2_2"/>
    <property type="match status" value="5"/>
</dbReference>
<feature type="compositionally biased region" description="Polar residues" evidence="7">
    <location>
        <begin position="253"/>
        <end position="270"/>
    </location>
</feature>
<dbReference type="InterPro" id="IPR036236">
    <property type="entry name" value="Znf_C2H2_sf"/>
</dbReference>
<feature type="compositionally biased region" description="Basic and acidic residues" evidence="7">
    <location>
        <begin position="233"/>
        <end position="242"/>
    </location>
</feature>
<keyword evidence="5" id="KW-0539">Nucleus</keyword>
<evidence type="ECO:0000256" key="7">
    <source>
        <dbReference type="SAM" id="MobiDB-lite"/>
    </source>
</evidence>
<dbReference type="SUPFAM" id="SSF54695">
    <property type="entry name" value="POZ domain"/>
    <property type="match status" value="1"/>
</dbReference>
<organism evidence="10 11">
    <name type="scientific">Nezara viridula</name>
    <name type="common">Southern green stink bug</name>
    <name type="synonym">Cimex viridulus</name>
    <dbReference type="NCBI Taxonomy" id="85310"/>
    <lineage>
        <taxon>Eukaryota</taxon>
        <taxon>Metazoa</taxon>
        <taxon>Ecdysozoa</taxon>
        <taxon>Arthropoda</taxon>
        <taxon>Hexapoda</taxon>
        <taxon>Insecta</taxon>
        <taxon>Pterygota</taxon>
        <taxon>Neoptera</taxon>
        <taxon>Paraneoptera</taxon>
        <taxon>Hemiptera</taxon>
        <taxon>Heteroptera</taxon>
        <taxon>Panheteroptera</taxon>
        <taxon>Pentatomomorpha</taxon>
        <taxon>Pentatomoidea</taxon>
        <taxon>Pentatomidae</taxon>
        <taxon>Pentatominae</taxon>
        <taxon>Nezara</taxon>
    </lineage>
</organism>